<keyword evidence="1" id="KW-0175">Coiled coil</keyword>
<dbReference type="EMBL" id="JANCLT010000004">
    <property type="protein sequence ID" value="MCP8968964.1"/>
    <property type="molecule type" value="Genomic_DNA"/>
</dbReference>
<dbReference type="InterPro" id="IPR009739">
    <property type="entry name" value="LprI-like_N"/>
</dbReference>
<keyword evidence="5" id="KW-1185">Reference proteome</keyword>
<keyword evidence="2" id="KW-0732">Signal</keyword>
<dbReference type="Pfam" id="PF07007">
    <property type="entry name" value="LprI"/>
    <property type="match status" value="1"/>
</dbReference>
<comment type="caution">
    <text evidence="4">The sequence shown here is derived from an EMBL/GenBank/DDBJ whole genome shotgun (WGS) entry which is preliminary data.</text>
</comment>
<dbReference type="PANTHER" id="PTHR39176">
    <property type="entry name" value="PERIPLASMIC PROTEIN-RELATED"/>
    <property type="match status" value="1"/>
</dbReference>
<dbReference type="Proteomes" id="UP001156102">
    <property type="component" value="Unassembled WGS sequence"/>
</dbReference>
<organism evidence="4 5">
    <name type="scientific">Ectobacillus ponti</name>
    <dbReference type="NCBI Taxonomy" id="2961894"/>
    <lineage>
        <taxon>Bacteria</taxon>
        <taxon>Bacillati</taxon>
        <taxon>Bacillota</taxon>
        <taxon>Bacilli</taxon>
        <taxon>Bacillales</taxon>
        <taxon>Bacillaceae</taxon>
        <taxon>Ectobacillus</taxon>
    </lineage>
</organism>
<protein>
    <submittedName>
        <fullName evidence="4">DUF1311 domain-containing protein</fullName>
    </submittedName>
</protein>
<evidence type="ECO:0000259" key="3">
    <source>
        <dbReference type="Pfam" id="PF07007"/>
    </source>
</evidence>
<evidence type="ECO:0000313" key="5">
    <source>
        <dbReference type="Proteomes" id="UP001156102"/>
    </source>
</evidence>
<proteinExistence type="predicted"/>
<evidence type="ECO:0000256" key="1">
    <source>
        <dbReference type="SAM" id="Coils"/>
    </source>
</evidence>
<dbReference type="Gene3D" id="1.20.1270.180">
    <property type="match status" value="1"/>
</dbReference>
<evidence type="ECO:0000256" key="2">
    <source>
        <dbReference type="SAM" id="SignalP"/>
    </source>
</evidence>
<reference evidence="4" key="1">
    <citation type="submission" date="2022-07" db="EMBL/GenBank/DDBJ databases">
        <authorList>
            <person name="Li W.-J."/>
            <person name="Deng Q.-Q."/>
        </authorList>
    </citation>
    <scope>NUCLEOTIDE SEQUENCE</scope>
    <source>
        <strain evidence="4">SYSU M60031</strain>
    </source>
</reference>
<dbReference type="AlphaFoldDB" id="A0AA42BQZ3"/>
<name>A0AA42BQZ3_9BACI</name>
<accession>A0AA42BQZ3</accession>
<dbReference type="RefSeq" id="WP_254758870.1">
    <property type="nucleotide sequence ID" value="NZ_JANCLT010000004.1"/>
</dbReference>
<sequence>MKWFKSLSVLLLLTGAAASATSCSKSETKSVTAKADKQEEVQKLSAAEVQSIVHANLTSIFHTLQASGAENGWSPAKPADFAVIKPKLLPYVTEDFADSTLKQLVSQFYCECDASFEPKLNDRVRFRFEQAKRDELSISALDPAIELSNTGSMWKFILAKEQGRWKMKQWDKQSLSGQDIKLTKEEAAKLLASDAEQPAFVREYTSKSAGGTAYVFQMQSASSNRMAAISSRDTQLVYDFEEQQQAAAPAAAEQHTKAAPAKQQAKSKTEYLAQLAKLEEKEQNTANAMNEVQRLEMCAGNLELWDTALNDIYSTLKTQLSPSQMEELRNKQRQWIADRDTAAQAKYDEEGGGSLSRFVKVESLMEWTKKHCFELVHTYML</sequence>
<feature type="coiled-coil region" evidence="1">
    <location>
        <begin position="261"/>
        <end position="298"/>
    </location>
</feature>
<feature type="signal peptide" evidence="2">
    <location>
        <begin position="1"/>
        <end position="20"/>
    </location>
</feature>
<gene>
    <name evidence="4" type="ORF">NK662_10485</name>
</gene>
<feature type="domain" description="Lysozyme inhibitor LprI-like N-terminal" evidence="3">
    <location>
        <begin position="288"/>
        <end position="375"/>
    </location>
</feature>
<feature type="chain" id="PRO_5041286781" evidence="2">
    <location>
        <begin position="21"/>
        <end position="381"/>
    </location>
</feature>
<evidence type="ECO:0000313" key="4">
    <source>
        <dbReference type="EMBL" id="MCP8968964.1"/>
    </source>
</evidence>
<dbReference type="PROSITE" id="PS51257">
    <property type="entry name" value="PROKAR_LIPOPROTEIN"/>
    <property type="match status" value="1"/>
</dbReference>
<dbReference type="PANTHER" id="PTHR39176:SF1">
    <property type="entry name" value="PERIPLASMIC PROTEIN"/>
    <property type="match status" value="1"/>
</dbReference>